<dbReference type="Gene3D" id="1.10.3730.20">
    <property type="match status" value="1"/>
</dbReference>
<dbReference type="PANTHER" id="PTHR42920">
    <property type="entry name" value="OS03G0707200 PROTEIN-RELATED"/>
    <property type="match status" value="1"/>
</dbReference>
<evidence type="ECO:0000256" key="7">
    <source>
        <dbReference type="SAM" id="Phobius"/>
    </source>
</evidence>
<organism evidence="9 10">
    <name type="scientific">Actinoplanes awajinensis subsp. mycoplanecinus</name>
    <dbReference type="NCBI Taxonomy" id="135947"/>
    <lineage>
        <taxon>Bacteria</taxon>
        <taxon>Bacillati</taxon>
        <taxon>Actinomycetota</taxon>
        <taxon>Actinomycetes</taxon>
        <taxon>Micromonosporales</taxon>
        <taxon>Micromonosporaceae</taxon>
        <taxon>Actinoplanes</taxon>
    </lineage>
</organism>
<feature type="transmembrane region" description="Helical" evidence="7">
    <location>
        <begin position="30"/>
        <end position="48"/>
    </location>
</feature>
<evidence type="ECO:0000313" key="9">
    <source>
        <dbReference type="EMBL" id="KUL39973.1"/>
    </source>
</evidence>
<feature type="transmembrane region" description="Helical" evidence="7">
    <location>
        <begin position="204"/>
        <end position="224"/>
    </location>
</feature>
<feature type="transmembrane region" description="Helical" evidence="7">
    <location>
        <begin position="169"/>
        <end position="192"/>
    </location>
</feature>
<evidence type="ECO:0000256" key="5">
    <source>
        <dbReference type="ARBA" id="ARBA00022989"/>
    </source>
</evidence>
<feature type="transmembrane region" description="Helical" evidence="7">
    <location>
        <begin position="114"/>
        <end position="134"/>
    </location>
</feature>
<reference evidence="9 10" key="1">
    <citation type="submission" date="2015-10" db="EMBL/GenBank/DDBJ databases">
        <authorList>
            <person name="Gilbert D.G."/>
        </authorList>
    </citation>
    <scope>NUCLEOTIDE SEQUENCE [LARGE SCALE GENOMIC DNA]</scope>
    <source>
        <strain evidence="9 10">NRRL B-16712</strain>
    </source>
</reference>
<dbReference type="PANTHER" id="PTHR42920:SF5">
    <property type="entry name" value="EAMA DOMAIN-CONTAINING PROTEIN"/>
    <property type="match status" value="1"/>
</dbReference>
<proteinExistence type="inferred from homology"/>
<comment type="similarity">
    <text evidence="2">Belongs to the EamA transporter family.</text>
</comment>
<dbReference type="AlphaFoldDB" id="A0A0X3V5A6"/>
<accession>A0A0X3V5A6</accession>
<dbReference type="Proteomes" id="UP000053244">
    <property type="component" value="Unassembled WGS sequence"/>
</dbReference>
<evidence type="ECO:0000256" key="3">
    <source>
        <dbReference type="ARBA" id="ARBA00022475"/>
    </source>
</evidence>
<evidence type="ECO:0000259" key="8">
    <source>
        <dbReference type="Pfam" id="PF00892"/>
    </source>
</evidence>
<comment type="caution">
    <text evidence="9">The sequence shown here is derived from an EMBL/GenBank/DDBJ whole genome shotgun (WGS) entry which is preliminary data.</text>
</comment>
<evidence type="ECO:0000256" key="1">
    <source>
        <dbReference type="ARBA" id="ARBA00004651"/>
    </source>
</evidence>
<feature type="transmembrane region" description="Helical" evidence="7">
    <location>
        <begin position="60"/>
        <end position="81"/>
    </location>
</feature>
<name>A0A0X3V5A6_9ACTN</name>
<feature type="domain" description="EamA" evidence="8">
    <location>
        <begin position="140"/>
        <end position="273"/>
    </location>
</feature>
<dbReference type="OrthoDB" id="4833087at2"/>
<keyword evidence="4 7" id="KW-0812">Transmembrane</keyword>
<keyword evidence="10" id="KW-1185">Reference proteome</keyword>
<dbReference type="Pfam" id="PF00892">
    <property type="entry name" value="EamA"/>
    <property type="match status" value="2"/>
</dbReference>
<dbReference type="InterPro" id="IPR051258">
    <property type="entry name" value="Diverse_Substrate_Transporter"/>
</dbReference>
<evidence type="ECO:0000313" key="10">
    <source>
        <dbReference type="Proteomes" id="UP000053244"/>
    </source>
</evidence>
<keyword evidence="5 7" id="KW-1133">Transmembrane helix</keyword>
<dbReference type="EMBL" id="LLZH01000037">
    <property type="protein sequence ID" value="KUL39973.1"/>
    <property type="molecule type" value="Genomic_DNA"/>
</dbReference>
<dbReference type="GO" id="GO:0005886">
    <property type="term" value="C:plasma membrane"/>
    <property type="evidence" value="ECO:0007669"/>
    <property type="project" value="UniProtKB-SubCell"/>
</dbReference>
<comment type="subcellular location">
    <subcellularLocation>
        <location evidence="1">Cell membrane</location>
        <topology evidence="1">Multi-pass membrane protein</topology>
    </subcellularLocation>
</comment>
<feature type="domain" description="EamA" evidence="8">
    <location>
        <begin position="2"/>
        <end position="129"/>
    </location>
</feature>
<dbReference type="InterPro" id="IPR000620">
    <property type="entry name" value="EamA_dom"/>
</dbReference>
<sequence length="304" mass="31373">MGDVLLLAVAVVWGSSYLTAKTLVVAGGVLVVLALRFLVSAAAMLPFLARHRPGRREVGVGLLLGVTQASVLALETYGVALTSATNAGVLISLTILLTPMLEGLVTCRWLPRSFFVAAAAATFGVVLLVAGPGFRTPSAGDALILAAAVVRAAHVTLSAHLTRGRPYDTAVLTTLQTVVGAVVFTAAAGPALLPAAATFHPAEWLGVVYLALGCSVFAFVVQLWAIRRTSASRASLLLGTEPVWAVLFGVLLAGDHLTPVGVTGIVLMLAGTYAGQRAEGRARLSLEEAAPREKTPLEPALPMV</sequence>
<dbReference type="InterPro" id="IPR037185">
    <property type="entry name" value="EmrE-like"/>
</dbReference>
<evidence type="ECO:0000256" key="2">
    <source>
        <dbReference type="ARBA" id="ARBA00007362"/>
    </source>
</evidence>
<feature type="transmembrane region" description="Helical" evidence="7">
    <location>
        <begin position="87"/>
        <end position="107"/>
    </location>
</feature>
<protein>
    <submittedName>
        <fullName evidence="9">Permease</fullName>
    </submittedName>
</protein>
<dbReference type="SUPFAM" id="SSF103481">
    <property type="entry name" value="Multidrug resistance efflux transporter EmrE"/>
    <property type="match status" value="1"/>
</dbReference>
<evidence type="ECO:0000256" key="4">
    <source>
        <dbReference type="ARBA" id="ARBA00022692"/>
    </source>
</evidence>
<gene>
    <name evidence="9" type="ORF">ADL15_07940</name>
</gene>
<evidence type="ECO:0000256" key="6">
    <source>
        <dbReference type="ARBA" id="ARBA00023136"/>
    </source>
</evidence>
<keyword evidence="3" id="KW-1003">Cell membrane</keyword>
<keyword evidence="6 7" id="KW-0472">Membrane</keyword>